<evidence type="ECO:0000313" key="1">
    <source>
        <dbReference type="EMBL" id="DAG02187.1"/>
    </source>
</evidence>
<proteinExistence type="predicted"/>
<protein>
    <submittedName>
        <fullName evidence="1">Uncharacterized protein</fullName>
    </submittedName>
</protein>
<organism evidence="1">
    <name type="scientific">Microviridae sp. ctC1P1</name>
    <dbReference type="NCBI Taxonomy" id="2824988"/>
    <lineage>
        <taxon>Viruses</taxon>
        <taxon>Monodnaviria</taxon>
        <taxon>Sangervirae</taxon>
        <taxon>Phixviricota</taxon>
        <taxon>Malgrandaviricetes</taxon>
        <taxon>Petitvirales</taxon>
        <taxon>Microviridae</taxon>
    </lineage>
</organism>
<accession>A0A8S5V6D0</accession>
<dbReference type="EMBL" id="BK016206">
    <property type="protein sequence ID" value="DAG02187.1"/>
    <property type="molecule type" value="Genomic_DNA"/>
</dbReference>
<sequence length="78" mass="9050">MEAKLFGLKIIFDSVETESFYVEFLSYSDTVSYLVRKILHYYDSTPILSFSVVPVETLHLGFSLMDSSNIDLFNYLIH</sequence>
<name>A0A8S5V6D0_9VIRU</name>
<reference evidence="1" key="1">
    <citation type="journal article" date="2021" name="Proc. Natl. Acad. Sci. U.S.A.">
        <title>A Catalog of Tens of Thousands of Viruses from Human Metagenomes Reveals Hidden Associations with Chronic Diseases.</title>
        <authorList>
            <person name="Tisza M.J."/>
            <person name="Buck C.B."/>
        </authorList>
    </citation>
    <scope>NUCLEOTIDE SEQUENCE</scope>
    <source>
        <strain evidence="1">CtC1P1</strain>
    </source>
</reference>